<dbReference type="STRING" id="47855.GA0070606_5595"/>
<reference evidence="2" key="1">
    <citation type="submission" date="2016-06" db="EMBL/GenBank/DDBJ databases">
        <authorList>
            <person name="Varghese N."/>
            <person name="Submissions Spin"/>
        </authorList>
    </citation>
    <scope>NUCLEOTIDE SEQUENCE [LARGE SCALE GENOMIC DNA]</scope>
    <source>
        <strain evidence="2">DSM 43903</strain>
    </source>
</reference>
<keyword evidence="2" id="KW-1185">Reference proteome</keyword>
<evidence type="ECO:0000313" key="2">
    <source>
        <dbReference type="Proteomes" id="UP000199001"/>
    </source>
</evidence>
<evidence type="ECO:0000313" key="1">
    <source>
        <dbReference type="EMBL" id="SCL71050.1"/>
    </source>
</evidence>
<dbReference type="Proteomes" id="UP000199001">
    <property type="component" value="Unassembled WGS sequence"/>
</dbReference>
<dbReference type="OrthoDB" id="3540845at2"/>
<accession>A0A1C6VYR9</accession>
<gene>
    <name evidence="1" type="ORF">GA0070606_5595</name>
</gene>
<organism evidence="1 2">
    <name type="scientific">Micromonospora citrea</name>
    <dbReference type="NCBI Taxonomy" id="47855"/>
    <lineage>
        <taxon>Bacteria</taxon>
        <taxon>Bacillati</taxon>
        <taxon>Actinomycetota</taxon>
        <taxon>Actinomycetes</taxon>
        <taxon>Micromonosporales</taxon>
        <taxon>Micromonosporaceae</taxon>
        <taxon>Micromonospora</taxon>
    </lineage>
</organism>
<name>A0A1C6VYR9_9ACTN</name>
<protein>
    <submittedName>
        <fullName evidence="1">Uncharacterized protein</fullName>
    </submittedName>
</protein>
<proteinExistence type="predicted"/>
<dbReference type="RefSeq" id="WP_091106116.1">
    <property type="nucleotide sequence ID" value="NZ_FMHZ01000002.1"/>
</dbReference>
<dbReference type="AlphaFoldDB" id="A0A1C6VYR9"/>
<dbReference type="EMBL" id="FMHZ01000002">
    <property type="protein sequence ID" value="SCL71050.1"/>
    <property type="molecule type" value="Genomic_DNA"/>
</dbReference>
<sequence length="61" mass="7011">MTRHVGALADRFLALMLPKTTASAACEPLCDNRSICCRYTYTRFKWRTCNSSCQCWWGPDC</sequence>